<keyword evidence="2" id="KW-0540">Nuclease</keyword>
<dbReference type="Proteomes" id="UP000717364">
    <property type="component" value="Unassembled WGS sequence"/>
</dbReference>
<gene>
    <name evidence="2" type="ORF">IXB50_13195</name>
</gene>
<dbReference type="InterPro" id="IPR008538">
    <property type="entry name" value="Uma2"/>
</dbReference>
<reference evidence="2" key="2">
    <citation type="journal article" date="2021" name="Mar. Drugs">
        <title>Genome Reduction and Secondary Metabolism of the Marine Sponge-Associated Cyanobacterium Leptothoe.</title>
        <authorList>
            <person name="Konstantinou D."/>
            <person name="Popin R.V."/>
            <person name="Fewer D.P."/>
            <person name="Sivonen K."/>
            <person name="Gkelis S."/>
        </authorList>
    </citation>
    <scope>NUCLEOTIDE SEQUENCE</scope>
    <source>
        <strain evidence="2">TAU-MAC 1115</strain>
    </source>
</reference>
<sequence>MYAVVSPEKIQLRPGTVMRMPGSWEDYQRLAQQRGDSSIPRIKYRDGEILLMAPLPVHGRDAHILDQIVTVLLEHREQDYEAFTPITIDLPEEGGIEPDYCFYIDNWQAVVGKWRIDWQTDPPPDLVVEVDVTSFTAAEDYLPYRILEVWIWKNKVLQIYRLNDNGYESVSQSRFFPELSVPELVNQCWQQAYEQGTSVAIKQLKRSL</sequence>
<dbReference type="Gene3D" id="3.90.1570.10">
    <property type="entry name" value="tt1808, chain A"/>
    <property type="match status" value="1"/>
</dbReference>
<evidence type="ECO:0000259" key="1">
    <source>
        <dbReference type="Pfam" id="PF05685"/>
    </source>
</evidence>
<dbReference type="EMBL" id="JADOES010000025">
    <property type="protein sequence ID" value="MBT9316381.1"/>
    <property type="molecule type" value="Genomic_DNA"/>
</dbReference>
<keyword evidence="3" id="KW-1185">Reference proteome</keyword>
<dbReference type="SUPFAM" id="SSF52980">
    <property type="entry name" value="Restriction endonuclease-like"/>
    <property type="match status" value="1"/>
</dbReference>
<evidence type="ECO:0000313" key="3">
    <source>
        <dbReference type="Proteomes" id="UP000717364"/>
    </source>
</evidence>
<dbReference type="InterPro" id="IPR011335">
    <property type="entry name" value="Restrct_endonuc-II-like"/>
</dbReference>
<accession>A0A947DGE5</accession>
<protein>
    <submittedName>
        <fullName evidence="2">Uma2 family endonuclease</fullName>
    </submittedName>
</protein>
<dbReference type="RefSeq" id="WP_215609449.1">
    <property type="nucleotide sequence ID" value="NZ_JADOES010000025.1"/>
</dbReference>
<dbReference type="GO" id="GO:0004519">
    <property type="term" value="F:endonuclease activity"/>
    <property type="evidence" value="ECO:0007669"/>
    <property type="project" value="UniProtKB-KW"/>
</dbReference>
<dbReference type="CDD" id="cd06260">
    <property type="entry name" value="DUF820-like"/>
    <property type="match status" value="1"/>
</dbReference>
<dbReference type="PANTHER" id="PTHR47152:SF1">
    <property type="entry name" value="SLL1186 PROTEIN"/>
    <property type="match status" value="1"/>
</dbReference>
<reference evidence="2" key="1">
    <citation type="submission" date="2020-11" db="EMBL/GenBank/DDBJ databases">
        <authorList>
            <person name="Konstantinou D."/>
            <person name="Gkelis S."/>
            <person name="Popin R."/>
            <person name="Fewer D."/>
            <person name="Sivonen K."/>
        </authorList>
    </citation>
    <scope>NUCLEOTIDE SEQUENCE</scope>
    <source>
        <strain evidence="2">TAU-MAC 1115</strain>
    </source>
</reference>
<keyword evidence="2" id="KW-0255">Endonuclease</keyword>
<proteinExistence type="predicted"/>
<comment type="caution">
    <text evidence="2">The sequence shown here is derived from an EMBL/GenBank/DDBJ whole genome shotgun (WGS) entry which is preliminary data.</text>
</comment>
<dbReference type="PANTHER" id="PTHR47152">
    <property type="entry name" value="SLR2084 PROTEIN-RELATED"/>
    <property type="match status" value="1"/>
</dbReference>
<dbReference type="Pfam" id="PF05685">
    <property type="entry name" value="Uma2"/>
    <property type="match status" value="1"/>
</dbReference>
<dbReference type="InterPro" id="IPR012296">
    <property type="entry name" value="Nuclease_put_TT1808"/>
</dbReference>
<keyword evidence="2" id="KW-0378">Hydrolase</keyword>
<name>A0A947DGE5_9CYAN</name>
<feature type="domain" description="Putative restriction endonuclease" evidence="1">
    <location>
        <begin position="24"/>
        <end position="187"/>
    </location>
</feature>
<evidence type="ECO:0000313" key="2">
    <source>
        <dbReference type="EMBL" id="MBT9316381.1"/>
    </source>
</evidence>
<dbReference type="AlphaFoldDB" id="A0A947DGE5"/>
<organism evidence="2 3">
    <name type="scientific">Leptothoe spongobia TAU-MAC 1115</name>
    <dbReference type="NCBI Taxonomy" id="1967444"/>
    <lineage>
        <taxon>Bacteria</taxon>
        <taxon>Bacillati</taxon>
        <taxon>Cyanobacteriota</taxon>
        <taxon>Cyanophyceae</taxon>
        <taxon>Nodosilineales</taxon>
        <taxon>Cymatolegaceae</taxon>
        <taxon>Leptothoe</taxon>
        <taxon>Leptothoe spongobia</taxon>
    </lineage>
</organism>